<keyword evidence="1" id="KW-1133">Transmembrane helix</keyword>
<keyword evidence="1" id="KW-0472">Membrane</keyword>
<dbReference type="EMBL" id="QYRP01000002">
    <property type="protein sequence ID" value="RJS46469.1"/>
    <property type="molecule type" value="Genomic_DNA"/>
</dbReference>
<proteinExistence type="predicted"/>
<comment type="caution">
    <text evidence="2">The sequence shown here is derived from an EMBL/GenBank/DDBJ whole genome shotgun (WGS) entry which is preliminary data.</text>
</comment>
<dbReference type="InterPro" id="IPR024079">
    <property type="entry name" value="MetalloPept_cat_dom_sf"/>
</dbReference>
<accession>A0A3A5H716</accession>
<name>A0A3A5H716_9ACTN</name>
<sequence>MWSDGHRTPRAKRPWTPFTAGLAVVMTLLLLVIIGRLVVVYLGSRTGYDADRDYPTPEIEDGGGSFAFSALQADGRTPVTYDPCQPIRLQINPENAPPDHRKLVERAVVHTSEATGFEFDILGTTDSRKVGQPLDQDAAPPPVLVMWADEHEFGALAGGTAGVAGSTKLTVSPSFSRYITGFVVLDRVNFDQMAELHADEPAQAIVDHEFGHLVGLSHVKDSGELMHEENVGQTSYGPGDREGLARLGNVACH</sequence>
<gene>
    <name evidence="2" type="ORF">D4739_09770</name>
</gene>
<keyword evidence="1" id="KW-0812">Transmembrane</keyword>
<dbReference type="AlphaFoldDB" id="A0A3A5H716"/>
<evidence type="ECO:0000313" key="2">
    <source>
        <dbReference type="EMBL" id="RJS46469.1"/>
    </source>
</evidence>
<evidence type="ECO:0008006" key="4">
    <source>
        <dbReference type="Google" id="ProtNLM"/>
    </source>
</evidence>
<reference evidence="3" key="1">
    <citation type="submission" date="2018-09" db="EMBL/GenBank/DDBJ databases">
        <authorList>
            <person name="Zhu H."/>
        </authorList>
    </citation>
    <scope>NUCLEOTIDE SEQUENCE [LARGE SCALE GENOMIC DNA]</scope>
    <source>
        <strain evidence="3">K1W22B-1</strain>
    </source>
</reference>
<dbReference type="RefSeq" id="WP_120060441.1">
    <property type="nucleotide sequence ID" value="NZ_QYRP01000002.1"/>
</dbReference>
<dbReference type="SUPFAM" id="SSF55486">
    <property type="entry name" value="Metalloproteases ('zincins'), catalytic domain"/>
    <property type="match status" value="1"/>
</dbReference>
<organism evidence="2 3">
    <name type="scientific">Nocardioides cavernaquae</name>
    <dbReference type="NCBI Taxonomy" id="2321396"/>
    <lineage>
        <taxon>Bacteria</taxon>
        <taxon>Bacillati</taxon>
        <taxon>Actinomycetota</taxon>
        <taxon>Actinomycetes</taxon>
        <taxon>Propionibacteriales</taxon>
        <taxon>Nocardioidaceae</taxon>
        <taxon>Nocardioides</taxon>
    </lineage>
</organism>
<protein>
    <recommendedName>
        <fullName evidence="4">Matrixin family metalloprotease</fullName>
    </recommendedName>
</protein>
<dbReference type="Gene3D" id="3.40.390.10">
    <property type="entry name" value="Collagenase (Catalytic Domain)"/>
    <property type="match status" value="1"/>
</dbReference>
<evidence type="ECO:0000313" key="3">
    <source>
        <dbReference type="Proteomes" id="UP000276542"/>
    </source>
</evidence>
<dbReference type="OrthoDB" id="4297752at2"/>
<evidence type="ECO:0000256" key="1">
    <source>
        <dbReference type="SAM" id="Phobius"/>
    </source>
</evidence>
<keyword evidence="3" id="KW-1185">Reference proteome</keyword>
<dbReference type="GO" id="GO:0008237">
    <property type="term" value="F:metallopeptidase activity"/>
    <property type="evidence" value="ECO:0007669"/>
    <property type="project" value="InterPro"/>
</dbReference>
<feature type="transmembrane region" description="Helical" evidence="1">
    <location>
        <begin position="20"/>
        <end position="42"/>
    </location>
</feature>
<dbReference type="Proteomes" id="UP000276542">
    <property type="component" value="Unassembled WGS sequence"/>
</dbReference>